<evidence type="ECO:0000313" key="2">
    <source>
        <dbReference type="Proteomes" id="UP000619293"/>
    </source>
</evidence>
<reference evidence="1 2" key="1">
    <citation type="submission" date="2021-01" db="EMBL/GenBank/DDBJ databases">
        <title>Whole genome shotgun sequence of Catellatospora chokoriensis NBRC 107358.</title>
        <authorList>
            <person name="Komaki H."/>
            <person name="Tamura T."/>
        </authorList>
    </citation>
    <scope>NUCLEOTIDE SEQUENCE [LARGE SCALE GENOMIC DNA]</scope>
    <source>
        <strain evidence="1 2">NBRC 107358</strain>
    </source>
</reference>
<dbReference type="RefSeq" id="WP_191840299.1">
    <property type="nucleotide sequence ID" value="NZ_BAAALB010000022.1"/>
</dbReference>
<protein>
    <submittedName>
        <fullName evidence="1">Uncharacterized protein</fullName>
    </submittedName>
</protein>
<keyword evidence="2" id="KW-1185">Reference proteome</keyword>
<dbReference type="Proteomes" id="UP000619293">
    <property type="component" value="Unassembled WGS sequence"/>
</dbReference>
<comment type="caution">
    <text evidence="1">The sequence shown here is derived from an EMBL/GenBank/DDBJ whole genome shotgun (WGS) entry which is preliminary data.</text>
</comment>
<accession>A0A8J3JV07</accession>
<sequence length="76" mass="8086">MESPLSPDDLAQLIEQAAETGDLALLRRLADAGSTDALDQLVESATEQENYDELRRLAAAGNQDAADILAELDADT</sequence>
<proteinExistence type="predicted"/>
<name>A0A8J3JV07_9ACTN</name>
<organism evidence="1 2">
    <name type="scientific">Catellatospora chokoriensis</name>
    <dbReference type="NCBI Taxonomy" id="310353"/>
    <lineage>
        <taxon>Bacteria</taxon>
        <taxon>Bacillati</taxon>
        <taxon>Actinomycetota</taxon>
        <taxon>Actinomycetes</taxon>
        <taxon>Micromonosporales</taxon>
        <taxon>Micromonosporaceae</taxon>
        <taxon>Catellatospora</taxon>
    </lineage>
</organism>
<dbReference type="AlphaFoldDB" id="A0A8J3JV07"/>
<evidence type="ECO:0000313" key="1">
    <source>
        <dbReference type="EMBL" id="GIF91551.1"/>
    </source>
</evidence>
<dbReference type="Gene3D" id="1.20.120.660">
    <property type="entry name" value="IL-4 antagonist (De novo design) like domain"/>
    <property type="match status" value="1"/>
</dbReference>
<dbReference type="EMBL" id="BONG01000034">
    <property type="protein sequence ID" value="GIF91551.1"/>
    <property type="molecule type" value="Genomic_DNA"/>
</dbReference>
<gene>
    <name evidence="1" type="ORF">Cch02nite_49950</name>
</gene>